<organism evidence="2">
    <name type="scientific">Drosophila melanogaster</name>
    <name type="common">Fruit fly</name>
    <dbReference type="NCBI Taxonomy" id="7227"/>
    <lineage>
        <taxon>Eukaryota</taxon>
        <taxon>Metazoa</taxon>
        <taxon>Ecdysozoa</taxon>
        <taxon>Arthropoda</taxon>
        <taxon>Hexapoda</taxon>
        <taxon>Insecta</taxon>
        <taxon>Pterygota</taxon>
        <taxon>Neoptera</taxon>
        <taxon>Endopterygota</taxon>
        <taxon>Diptera</taxon>
        <taxon>Brachycera</taxon>
        <taxon>Muscomorpha</taxon>
        <taxon>Ephydroidea</taxon>
        <taxon>Drosophilidae</taxon>
        <taxon>Drosophila</taxon>
        <taxon>Sophophora</taxon>
    </lineage>
</organism>
<gene>
    <name evidence="2" type="ORF">HDC11513</name>
</gene>
<name>Q6IKT2_DROME</name>
<dbReference type="EMBL" id="BK002284">
    <property type="protein sequence ID" value="DAA03127.1"/>
    <property type="molecule type" value="Genomic_DNA"/>
</dbReference>
<evidence type="ECO:0000313" key="2">
    <source>
        <dbReference type="EMBL" id="DAA03127.1"/>
    </source>
</evidence>
<evidence type="ECO:0000256" key="1">
    <source>
        <dbReference type="SAM" id="MobiDB-lite"/>
    </source>
</evidence>
<accession>Q6IKT2</accession>
<feature type="region of interest" description="Disordered" evidence="1">
    <location>
        <begin position="214"/>
        <end position="233"/>
    </location>
</feature>
<protein>
    <submittedName>
        <fullName evidence="2">HDC11513</fullName>
    </submittedName>
</protein>
<sequence>MHSGTDAAPGPDPSKISYRPCGWWPEWVFDSWKLPKSALISNRYIFNGAARTCPMRSVLLRLASGFPCWVLATITAIKCDQHRHRKESTGVKWPRKIPWSPSSFSSFCVGPINNDGGDKMAAVCPLMSRVGAACDSCIRKGHRMGSEPGTEVTLGTTGLFFPTWLSLFSIRTAMLSCCRISFRWKINDEVHSSQWDTRQNIVLVFEGTERRNPVSNDGHLMDECSGDGADNAE</sequence>
<proteinExistence type="predicted"/>
<reference evidence="2" key="1">
    <citation type="journal article" date="2003" name="Genome Biol.">
        <title>An integrated gene annotation and transcriptional profiling approach towards the full gene content of the Drosophila genome.</title>
        <authorList>
            <person name="Hild M."/>
            <person name="Beckmann B."/>
            <person name="Haas S.A."/>
            <person name="Koch B."/>
            <person name="Solovyev V."/>
            <person name="Busold C."/>
            <person name="Fellenberg K."/>
            <person name="Boutros M."/>
            <person name="Vingron M."/>
            <person name="Sauer F."/>
            <person name="Hoheisel J.D."/>
            <person name="Paro R."/>
        </authorList>
    </citation>
    <scope>NUCLEOTIDE SEQUENCE</scope>
</reference>
<dbReference type="AlphaFoldDB" id="Q6IKT2"/>